<reference evidence="2 3" key="1">
    <citation type="journal article" date="2013" name="Genome Announc.">
        <title>Whole-Genome Sequence of the Clinical Strain Corynebacterium argentoratense DSM 44202, Isolated from a Human Throat Specimen.</title>
        <authorList>
            <person name="Bomholt C."/>
            <person name="Glaub A."/>
            <person name="Gravermann K."/>
            <person name="Albersmeier A."/>
            <person name="Brinkrolf K."/>
            <person name="Ruckert C."/>
            <person name="Tauch A."/>
        </authorList>
    </citation>
    <scope>NUCLEOTIDE SEQUENCE [LARGE SCALE GENOMIC DNA]</scope>
    <source>
        <strain evidence="2">DSM 44202</strain>
    </source>
</reference>
<feature type="transmembrane region" description="Helical" evidence="1">
    <location>
        <begin position="20"/>
        <end position="43"/>
    </location>
</feature>
<dbReference type="Proteomes" id="UP000016943">
    <property type="component" value="Chromosome"/>
</dbReference>
<dbReference type="KEGG" id="caz:CARG_08900"/>
<dbReference type="RefSeq" id="WP_021012273.1">
    <property type="nucleotide sequence ID" value="NC_022198.1"/>
</dbReference>
<dbReference type="HOGENOM" id="CLU_2914636_0_0_11"/>
<keyword evidence="3" id="KW-1185">Reference proteome</keyword>
<evidence type="ECO:0000313" key="2">
    <source>
        <dbReference type="EMBL" id="AGU15878.1"/>
    </source>
</evidence>
<dbReference type="STRING" id="1348662.CARG_08900"/>
<evidence type="ECO:0000313" key="3">
    <source>
        <dbReference type="Proteomes" id="UP000016943"/>
    </source>
</evidence>
<keyword evidence="1" id="KW-1133">Transmembrane helix</keyword>
<name>U3GYN4_9CORY</name>
<organism evidence="2 3">
    <name type="scientific">Corynebacterium argentoratense DSM 44202</name>
    <dbReference type="NCBI Taxonomy" id="1348662"/>
    <lineage>
        <taxon>Bacteria</taxon>
        <taxon>Bacillati</taxon>
        <taxon>Actinomycetota</taxon>
        <taxon>Actinomycetes</taxon>
        <taxon>Mycobacteriales</taxon>
        <taxon>Corynebacteriaceae</taxon>
        <taxon>Corynebacterium</taxon>
    </lineage>
</organism>
<keyword evidence="1" id="KW-0472">Membrane</keyword>
<dbReference type="GeneID" id="78250511"/>
<accession>U3GYN4</accession>
<dbReference type="EMBL" id="CP006365">
    <property type="protein sequence ID" value="AGU15878.1"/>
    <property type="molecule type" value="Genomic_DNA"/>
</dbReference>
<evidence type="ECO:0000256" key="1">
    <source>
        <dbReference type="SAM" id="Phobius"/>
    </source>
</evidence>
<dbReference type="PATRIC" id="fig|1348662.3.peg.1757"/>
<proteinExistence type="predicted"/>
<keyword evidence="1" id="KW-0812">Transmembrane</keyword>
<sequence>MDPLLPGSALMLINPFPGAILLGAVISLGIAAAIYLAGVNFAVKKLDWPSVFAYVRNWTSA</sequence>
<gene>
    <name evidence="2" type="ORF">CARG_08900</name>
</gene>
<dbReference type="AlphaFoldDB" id="U3GYN4"/>
<protein>
    <submittedName>
        <fullName evidence="2">Uncharacterized protein</fullName>
    </submittedName>
</protein>